<feature type="region of interest" description="Disordered" evidence="2">
    <location>
        <begin position="1"/>
        <end position="70"/>
    </location>
</feature>
<dbReference type="Proteomes" id="UP000283530">
    <property type="component" value="Unassembled WGS sequence"/>
</dbReference>
<feature type="coiled-coil region" evidence="1">
    <location>
        <begin position="238"/>
        <end position="382"/>
    </location>
</feature>
<evidence type="ECO:0000313" key="3">
    <source>
        <dbReference type="EMBL" id="RWR73029.1"/>
    </source>
</evidence>
<evidence type="ECO:0000313" key="4">
    <source>
        <dbReference type="Proteomes" id="UP000283530"/>
    </source>
</evidence>
<keyword evidence="4" id="KW-1185">Reference proteome</keyword>
<feature type="compositionally biased region" description="Polar residues" evidence="2">
    <location>
        <begin position="14"/>
        <end position="24"/>
    </location>
</feature>
<reference evidence="3 4" key="1">
    <citation type="journal article" date="2019" name="Nat. Plants">
        <title>Stout camphor tree genome fills gaps in understanding of flowering plant genome evolution.</title>
        <authorList>
            <person name="Chaw S.M."/>
            <person name="Liu Y.C."/>
            <person name="Wu Y.W."/>
            <person name="Wang H.Y."/>
            <person name="Lin C.I."/>
            <person name="Wu C.S."/>
            <person name="Ke H.M."/>
            <person name="Chang L.Y."/>
            <person name="Hsu C.Y."/>
            <person name="Yang H.T."/>
            <person name="Sudianto E."/>
            <person name="Hsu M.H."/>
            <person name="Wu K.P."/>
            <person name="Wang L.N."/>
            <person name="Leebens-Mack J.H."/>
            <person name="Tsai I.J."/>
        </authorList>
    </citation>
    <scope>NUCLEOTIDE SEQUENCE [LARGE SCALE GENOMIC DNA]</scope>
    <source>
        <strain evidence="4">cv. Chaw 1501</strain>
        <tissue evidence="3">Young leaves</tissue>
    </source>
</reference>
<evidence type="ECO:0000256" key="2">
    <source>
        <dbReference type="SAM" id="MobiDB-lite"/>
    </source>
</evidence>
<dbReference type="PANTHER" id="PTHR31071:SF2">
    <property type="entry name" value="ACTIN CYTOSKELETON-REGULATORY COMPLEX PAN-LIKE PROTEIN"/>
    <property type="match status" value="1"/>
</dbReference>
<dbReference type="InterPro" id="IPR043424">
    <property type="entry name" value="BLT-like"/>
</dbReference>
<proteinExistence type="predicted"/>
<feature type="compositionally biased region" description="Basic residues" evidence="2">
    <location>
        <begin position="32"/>
        <end position="41"/>
    </location>
</feature>
<dbReference type="PANTHER" id="PTHR31071">
    <property type="entry name" value="GB|AAF24581.1"/>
    <property type="match status" value="1"/>
</dbReference>
<organism evidence="3 4">
    <name type="scientific">Cinnamomum micranthum f. kanehirae</name>
    <dbReference type="NCBI Taxonomy" id="337451"/>
    <lineage>
        <taxon>Eukaryota</taxon>
        <taxon>Viridiplantae</taxon>
        <taxon>Streptophyta</taxon>
        <taxon>Embryophyta</taxon>
        <taxon>Tracheophyta</taxon>
        <taxon>Spermatophyta</taxon>
        <taxon>Magnoliopsida</taxon>
        <taxon>Magnoliidae</taxon>
        <taxon>Laurales</taxon>
        <taxon>Lauraceae</taxon>
        <taxon>Cinnamomum</taxon>
    </lineage>
</organism>
<sequence length="706" mass="79456">MMKSGGRQFPAIISSKNRTPSPNSDLPDRRSERKTHRRRSRNPSSSSGIRLRKDGLSSGKRSGPATPLLRWKYNDGDVSVDSCKEPESGKKSRRKVRNAGNFSVSARKLAAGLWHLQLPEASVGGQGLSKPSYQLGFESVAGHVGGPHLCNPNSTEYDLAMKDQSRSLLSVSHPKNGFKVHRLFILHVLNLLLNSSIPAMERATKWDPECTETSDDVYRFYSHLKLLEDHQITSVSVISSLQAELEQSRSRIHELETERRSSKKKLEDFLRKLTEEKAAWRSREHEKMRSIIDDVKNDLKQERKKSQRLEIMNSKLVNELAEAKRSAKRFSQDYEKEWKARQLMEEVCDELAKEIGEDKAEVEALKRESMKIREEVEDERRMLQMAEVWREERVQMKLIEAKLILEGKYSQLSKLIADLESFLKSRSNTIDEVDLREAAVLREAASSVKIHDIKEFSYQPPTSEDIFSVLEDLHGGEANGREIEQCYGDSPASHTSRIHTVSPEINALDKNSVKRYMNGGTDRNGDVEEDGSGWETVSHGEEQGSSNSPEGSDPSVNGLCEESNVSGSGTEWEEVADDDMLNTEISETYSASARQPRKKASSISRLWRSHPNNGEICNTISADVTNGRLSNGILSPDKGSRNGAFSPPSMGHWSSPESGNHHITRGMKGCIEWPRGAQKNSLKAKLLEARLESQKVQLRQVLKQKI</sequence>
<accession>A0A443N3D8</accession>
<evidence type="ECO:0000256" key="1">
    <source>
        <dbReference type="SAM" id="Coils"/>
    </source>
</evidence>
<dbReference type="OrthoDB" id="1927957at2759"/>
<comment type="caution">
    <text evidence="3">The sequence shown here is derived from an EMBL/GenBank/DDBJ whole genome shotgun (WGS) entry which is preliminary data.</text>
</comment>
<name>A0A443N3D8_9MAGN</name>
<gene>
    <name evidence="3" type="ORF">CKAN_00127800</name>
</gene>
<keyword evidence="1" id="KW-0175">Coiled coil</keyword>
<dbReference type="AlphaFoldDB" id="A0A443N3D8"/>
<dbReference type="EMBL" id="QPKB01000001">
    <property type="protein sequence ID" value="RWR73029.1"/>
    <property type="molecule type" value="Genomic_DNA"/>
</dbReference>
<protein>
    <submittedName>
        <fullName evidence="3">Uncharacterized protein</fullName>
    </submittedName>
</protein>
<feature type="region of interest" description="Disordered" evidence="2">
    <location>
        <begin position="483"/>
        <end position="578"/>
    </location>
</feature>